<dbReference type="Gene3D" id="2.40.50.90">
    <property type="match status" value="1"/>
</dbReference>
<dbReference type="Pfam" id="PF00565">
    <property type="entry name" value="SNase"/>
    <property type="match status" value="1"/>
</dbReference>
<evidence type="ECO:0000313" key="7">
    <source>
        <dbReference type="Proteomes" id="UP000281691"/>
    </source>
</evidence>
<dbReference type="Proteomes" id="UP000281691">
    <property type="component" value="Unassembled WGS sequence"/>
</dbReference>
<feature type="domain" description="TNase-like" evidence="5">
    <location>
        <begin position="27"/>
        <end position="146"/>
    </location>
</feature>
<dbReference type="PROSITE" id="PS01123">
    <property type="entry name" value="TNASE_1"/>
    <property type="match status" value="1"/>
</dbReference>
<evidence type="ECO:0000256" key="3">
    <source>
        <dbReference type="ARBA" id="ARBA00022801"/>
    </source>
</evidence>
<dbReference type="GO" id="GO:0003676">
    <property type="term" value="F:nucleic acid binding"/>
    <property type="evidence" value="ECO:0007669"/>
    <property type="project" value="InterPro"/>
</dbReference>
<evidence type="ECO:0000313" key="6">
    <source>
        <dbReference type="EMBL" id="RPE83799.1"/>
    </source>
</evidence>
<accession>A0A3N4VV05</accession>
<dbReference type="InterPro" id="IPR035437">
    <property type="entry name" value="SNase_OB-fold_sf"/>
</dbReference>
<dbReference type="SMART" id="SM00318">
    <property type="entry name" value="SNc"/>
    <property type="match status" value="1"/>
</dbReference>
<dbReference type="OrthoDB" id="9805504at2"/>
<keyword evidence="7" id="KW-1185">Reference proteome</keyword>
<dbReference type="InterPro" id="IPR016071">
    <property type="entry name" value="Staphylococal_nuclease_OB-fold"/>
</dbReference>
<feature type="signal peptide" evidence="4">
    <location>
        <begin position="1"/>
        <end position="24"/>
    </location>
</feature>
<dbReference type="InterPro" id="IPR002071">
    <property type="entry name" value="Thermonucl_AS"/>
</dbReference>
<dbReference type="PROSITE" id="PS50830">
    <property type="entry name" value="TNASE_3"/>
    <property type="match status" value="1"/>
</dbReference>
<organism evidence="6 7">
    <name type="scientific">Vespertiliibacter pulmonis</name>
    <dbReference type="NCBI Taxonomy" id="1443036"/>
    <lineage>
        <taxon>Bacteria</taxon>
        <taxon>Pseudomonadati</taxon>
        <taxon>Pseudomonadota</taxon>
        <taxon>Gammaproteobacteria</taxon>
        <taxon>Pasteurellales</taxon>
        <taxon>Pasteurellaceae</taxon>
        <taxon>Vespertiliibacter</taxon>
    </lineage>
</organism>
<evidence type="ECO:0000256" key="2">
    <source>
        <dbReference type="ARBA" id="ARBA00022759"/>
    </source>
</evidence>
<keyword evidence="2 6" id="KW-0255">Endonuclease</keyword>
<dbReference type="GO" id="GO:0016787">
    <property type="term" value="F:hydrolase activity"/>
    <property type="evidence" value="ECO:0007669"/>
    <property type="project" value="UniProtKB-KW"/>
</dbReference>
<protein>
    <submittedName>
        <fullName evidence="6">Endonuclease YncB(Thermonuclease family)</fullName>
    </submittedName>
</protein>
<evidence type="ECO:0000256" key="1">
    <source>
        <dbReference type="ARBA" id="ARBA00022722"/>
    </source>
</evidence>
<dbReference type="PANTHER" id="PTHR12302">
    <property type="entry name" value="EBNA2 BINDING PROTEIN P100"/>
    <property type="match status" value="1"/>
</dbReference>
<name>A0A3N4VV05_9PAST</name>
<evidence type="ECO:0000259" key="5">
    <source>
        <dbReference type="PROSITE" id="PS50830"/>
    </source>
</evidence>
<sequence>MKHKNPIKITFFSILYLFTSFSTANTRQIQCKVVGITDGDTLTCLKQSTQYKVRLLYIDAPESAQPFGNKAKQALAQLAFKKTVTLQITGNDLYHRYLGVLFDEHNQNINLKMVQLGMAWAYKKTQPIYQQAQQAAKLAKIGLWQDQHPIEPAEWRANKRLHSNNSLQKNAPMRPLATDLNCAIKLSCKQMEKLKLPYSQVERYFHQCGWQELDGNRDGIPCNRIYRKAKK</sequence>
<comment type="caution">
    <text evidence="6">The sequence shown here is derived from an EMBL/GenBank/DDBJ whole genome shotgun (WGS) entry which is preliminary data.</text>
</comment>
<keyword evidence="1" id="KW-0540">Nuclease</keyword>
<gene>
    <name evidence="6" type="ORF">EDC46_1002</name>
</gene>
<dbReference type="EMBL" id="RKQP01000002">
    <property type="protein sequence ID" value="RPE83799.1"/>
    <property type="molecule type" value="Genomic_DNA"/>
</dbReference>
<proteinExistence type="predicted"/>
<keyword evidence="4" id="KW-0732">Signal</keyword>
<keyword evidence="3" id="KW-0378">Hydrolase</keyword>
<dbReference type="SUPFAM" id="SSF50199">
    <property type="entry name" value="Staphylococcal nuclease"/>
    <property type="match status" value="1"/>
</dbReference>
<dbReference type="AlphaFoldDB" id="A0A3N4VV05"/>
<feature type="chain" id="PRO_5018230768" evidence="4">
    <location>
        <begin position="25"/>
        <end position="231"/>
    </location>
</feature>
<dbReference type="PANTHER" id="PTHR12302:SF3">
    <property type="entry name" value="SERINE_THREONINE-PROTEIN KINASE 31"/>
    <property type="match status" value="1"/>
</dbReference>
<reference evidence="6 7" key="1">
    <citation type="submission" date="2018-11" db="EMBL/GenBank/DDBJ databases">
        <title>Genomic Encyclopedia of Type Strains, Phase IV (KMG-IV): sequencing the most valuable type-strain genomes for metagenomic binning, comparative biology and taxonomic classification.</title>
        <authorList>
            <person name="Goeker M."/>
        </authorList>
    </citation>
    <scope>NUCLEOTIDE SEQUENCE [LARGE SCALE GENOMIC DNA]</scope>
    <source>
        <strain evidence="6 7">DSM 27238</strain>
    </source>
</reference>
<evidence type="ECO:0000256" key="4">
    <source>
        <dbReference type="SAM" id="SignalP"/>
    </source>
</evidence>
<dbReference type="GO" id="GO:0004519">
    <property type="term" value="F:endonuclease activity"/>
    <property type="evidence" value="ECO:0007669"/>
    <property type="project" value="UniProtKB-KW"/>
</dbReference>